<proteinExistence type="predicted"/>
<keyword evidence="1" id="KW-1133">Transmembrane helix</keyword>
<reference evidence="2 3" key="1">
    <citation type="submission" date="2017-04" db="EMBL/GenBank/DDBJ databases">
        <title>Comparative genome analysis of Subtercola boreus.</title>
        <authorList>
            <person name="Cho Y.-J."/>
            <person name="Cho A."/>
            <person name="Kim O.-S."/>
            <person name="Lee J.-I."/>
        </authorList>
    </citation>
    <scope>NUCLEOTIDE SEQUENCE [LARGE SCALE GENOMIC DNA]</scope>
    <source>
        <strain evidence="2 3">P27444</strain>
    </source>
</reference>
<sequence>MGFLITFAIACALCLIFLPEFAFGEPGRGIFKALPGGSLFVLGIIFSLSAVVVMIVNNLRRKKGKPPV</sequence>
<dbReference type="AlphaFoldDB" id="A0A3E0VB36"/>
<evidence type="ECO:0008006" key="4">
    <source>
        <dbReference type="Google" id="ProtNLM"/>
    </source>
</evidence>
<keyword evidence="1" id="KW-0812">Transmembrane</keyword>
<evidence type="ECO:0000256" key="1">
    <source>
        <dbReference type="SAM" id="Phobius"/>
    </source>
</evidence>
<dbReference type="Proteomes" id="UP000256709">
    <property type="component" value="Unassembled WGS sequence"/>
</dbReference>
<accession>A0A3E0VB36</accession>
<dbReference type="EMBL" id="NBXA01000095">
    <property type="protein sequence ID" value="RFA06570.1"/>
    <property type="molecule type" value="Genomic_DNA"/>
</dbReference>
<evidence type="ECO:0000313" key="3">
    <source>
        <dbReference type="Proteomes" id="UP000256709"/>
    </source>
</evidence>
<name>A0A3E0VB36_9MICO</name>
<comment type="caution">
    <text evidence="2">The sequence shown here is derived from an EMBL/GenBank/DDBJ whole genome shotgun (WGS) entry which is preliminary data.</text>
</comment>
<organism evidence="2 3">
    <name type="scientific">Subtercola boreus</name>
    <dbReference type="NCBI Taxonomy" id="120213"/>
    <lineage>
        <taxon>Bacteria</taxon>
        <taxon>Bacillati</taxon>
        <taxon>Actinomycetota</taxon>
        <taxon>Actinomycetes</taxon>
        <taxon>Micrococcales</taxon>
        <taxon>Microbacteriaceae</taxon>
        <taxon>Subtercola</taxon>
    </lineage>
</organism>
<feature type="transmembrane region" description="Helical" evidence="1">
    <location>
        <begin position="34"/>
        <end position="56"/>
    </location>
</feature>
<protein>
    <recommendedName>
        <fullName evidence="4">DUF3955 domain-containing protein</fullName>
    </recommendedName>
</protein>
<keyword evidence="1" id="KW-0472">Membrane</keyword>
<gene>
    <name evidence="2" type="ORF">B7R21_19570</name>
</gene>
<evidence type="ECO:0000313" key="2">
    <source>
        <dbReference type="EMBL" id="RFA06570.1"/>
    </source>
</evidence>